<keyword evidence="2" id="KW-1185">Reference proteome</keyword>
<proteinExistence type="predicted"/>
<sequence length="92" mass="9591">MKGPFSDHRDGVMPPADVPGFLPLTSLACFGAAGLYALFGSAATVEGAILLLVGVFLAMSSVTLALWQRLERGLGGAARVEAGYRPRQRKGS</sequence>
<name>A0A7X5F222_9HYPH</name>
<organism evidence="1 2">
    <name type="scientific">Pannonibacter tanglangensis</name>
    <dbReference type="NCBI Taxonomy" id="2750084"/>
    <lineage>
        <taxon>Bacteria</taxon>
        <taxon>Pseudomonadati</taxon>
        <taxon>Pseudomonadota</taxon>
        <taxon>Alphaproteobacteria</taxon>
        <taxon>Hyphomicrobiales</taxon>
        <taxon>Stappiaceae</taxon>
        <taxon>Pannonibacter</taxon>
    </lineage>
</organism>
<protein>
    <submittedName>
        <fullName evidence="1">Uncharacterized protein</fullName>
    </submittedName>
</protein>
<dbReference type="RefSeq" id="WP_161675327.1">
    <property type="nucleotide sequence ID" value="NZ_JAABLP010000002.1"/>
</dbReference>
<evidence type="ECO:0000313" key="1">
    <source>
        <dbReference type="EMBL" id="NBN77064.1"/>
    </source>
</evidence>
<reference evidence="2" key="1">
    <citation type="submission" date="2020-01" db="EMBL/GenBank/DDBJ databases">
        <authorList>
            <person name="Fang Y."/>
            <person name="Sun R."/>
            <person name="Nie L."/>
            <person name="He J."/>
            <person name="Hao L."/>
            <person name="Wang L."/>
            <person name="Su S."/>
            <person name="Lv E."/>
            <person name="Zhang Z."/>
            <person name="Xie R."/>
            <person name="Liu H."/>
        </authorList>
    </citation>
    <scope>NUCLEOTIDE SEQUENCE [LARGE SCALE GENOMIC DNA]</scope>
    <source>
        <strain evidence="2">XCT-53</strain>
    </source>
</reference>
<dbReference type="PROSITE" id="PS51257">
    <property type="entry name" value="PROKAR_LIPOPROTEIN"/>
    <property type="match status" value="1"/>
</dbReference>
<dbReference type="EMBL" id="JAABLQ010000001">
    <property type="protein sequence ID" value="NBN77064.1"/>
    <property type="molecule type" value="Genomic_DNA"/>
</dbReference>
<comment type="caution">
    <text evidence="1">The sequence shown here is derived from an EMBL/GenBank/DDBJ whole genome shotgun (WGS) entry which is preliminary data.</text>
</comment>
<dbReference type="AlphaFoldDB" id="A0A7X5F222"/>
<accession>A0A7X5F222</accession>
<gene>
    <name evidence="1" type="ORF">GWI72_02150</name>
</gene>
<dbReference type="Proteomes" id="UP000586722">
    <property type="component" value="Unassembled WGS sequence"/>
</dbReference>
<evidence type="ECO:0000313" key="2">
    <source>
        <dbReference type="Proteomes" id="UP000586722"/>
    </source>
</evidence>